<gene>
    <name evidence="3" type="ORF">F2P44_22600</name>
</gene>
<protein>
    <submittedName>
        <fullName evidence="3">DUF3466 family protein</fullName>
    </submittedName>
</protein>
<dbReference type="Pfam" id="PF07589">
    <property type="entry name" value="PEP-CTERM"/>
    <property type="match status" value="1"/>
</dbReference>
<evidence type="ECO:0000259" key="2">
    <source>
        <dbReference type="Pfam" id="PF07589"/>
    </source>
</evidence>
<name>A0ABX0NJP3_9BURK</name>
<dbReference type="InterPro" id="IPR014262">
    <property type="entry name" value="HAF_rpt"/>
</dbReference>
<accession>A0ABX0NJP3</accession>
<evidence type="ECO:0000313" key="3">
    <source>
        <dbReference type="EMBL" id="NHZ82045.1"/>
    </source>
</evidence>
<dbReference type="InterPro" id="IPR013424">
    <property type="entry name" value="Ice-binding_C"/>
</dbReference>
<feature type="domain" description="Ice-binding protein C-terminal" evidence="2">
    <location>
        <begin position="347"/>
        <end position="371"/>
    </location>
</feature>
<evidence type="ECO:0000313" key="4">
    <source>
        <dbReference type="Proteomes" id="UP000621455"/>
    </source>
</evidence>
<feature type="chain" id="PRO_5046796273" evidence="1">
    <location>
        <begin position="23"/>
        <end position="423"/>
    </location>
</feature>
<organism evidence="3 4">
    <name type="scientific">Massilia frigida</name>
    <dbReference type="NCBI Taxonomy" id="2609281"/>
    <lineage>
        <taxon>Bacteria</taxon>
        <taxon>Pseudomonadati</taxon>
        <taxon>Pseudomonadota</taxon>
        <taxon>Betaproteobacteria</taxon>
        <taxon>Burkholderiales</taxon>
        <taxon>Oxalobacteraceae</taxon>
        <taxon>Telluria group</taxon>
        <taxon>Massilia</taxon>
    </lineage>
</organism>
<feature type="signal peptide" evidence="1">
    <location>
        <begin position="1"/>
        <end position="22"/>
    </location>
</feature>
<dbReference type="RefSeq" id="WP_167089681.1">
    <property type="nucleotide sequence ID" value="NZ_WHJG01000027.1"/>
</dbReference>
<keyword evidence="4" id="KW-1185">Reference proteome</keyword>
<comment type="caution">
    <text evidence="3">The sequence shown here is derived from an EMBL/GenBank/DDBJ whole genome shotgun (WGS) entry which is preliminary data.</text>
</comment>
<reference evidence="3 4" key="1">
    <citation type="submission" date="2019-10" db="EMBL/GenBank/DDBJ databases">
        <title>Taxonomy of Antarctic Massilia spp.: description of Massilia rubra sp. nov., Massilia aquatica sp. nov., Massilia mucilaginosa sp. nov., Massilia frigida sp. nov. isolated from streams, lakes and regoliths.</title>
        <authorList>
            <person name="Holochova P."/>
            <person name="Sedlacek I."/>
            <person name="Kralova S."/>
            <person name="Maslanova I."/>
            <person name="Busse H.-J."/>
            <person name="Stankova E."/>
            <person name="Vrbovska V."/>
            <person name="Kovarovic V."/>
            <person name="Bartak M."/>
            <person name="Svec P."/>
            <person name="Pantucek R."/>
        </authorList>
    </citation>
    <scope>NUCLEOTIDE SEQUENCE [LARGE SCALE GENOMIC DNA]</scope>
    <source>
        <strain evidence="3 4">CCM 8695</strain>
    </source>
</reference>
<dbReference type="Proteomes" id="UP000621455">
    <property type="component" value="Unassembled WGS sequence"/>
</dbReference>
<sequence length="423" mass="44968">MKFGRSLLSALLLGMFAAPVFAAAPSYSVTMLDTGAYENWRLIDNAGTLYGQARGFSAYHSGGATHVMHVSSSQNPEGSVTAISNAGHIASSEYWTLGTEIPSVDGYLTVNGVTTHLRALGNYYTRLDTWANGVNNDGTVVGSSRTDIRLPGGDPYYPRFAVHAYAYSNGAMSDLGTLGGTHSSAAAINAGATIVGNADDKDGRKRAFIYENGHMADLGAFEGGISRAQDINDTGLIIGQSTHTRDQGLLSAFLYSNGVMNDLGWSPHYTSSAVDINNLGQVIGYGADADGQQHGFIYQNGQLVQLDTVVDPSANWVIRNTYSINDHGLILANACKLGVCGTVLLSPVPEPETYALMLAGLGLLGFCARRRSRARASAKQSLEFQPDGRIVGTVAYHRPGLRRGVAFDGRRQWSVSVTCPNSL</sequence>
<proteinExistence type="predicted"/>
<evidence type="ECO:0000256" key="1">
    <source>
        <dbReference type="SAM" id="SignalP"/>
    </source>
</evidence>
<dbReference type="EMBL" id="WHJG01000027">
    <property type="protein sequence ID" value="NHZ82045.1"/>
    <property type="molecule type" value="Genomic_DNA"/>
</dbReference>
<keyword evidence="1" id="KW-0732">Signal</keyword>
<dbReference type="NCBIfam" id="TIGR02595">
    <property type="entry name" value="PEP_CTERM"/>
    <property type="match status" value="1"/>
</dbReference>
<dbReference type="NCBIfam" id="TIGR02913">
    <property type="entry name" value="HAF_rpt"/>
    <property type="match status" value="4"/>
</dbReference>